<dbReference type="PANTHER" id="PTHR14241:SF31">
    <property type="entry name" value="RIBOSOMAL PROTEIN S23 MITOCHONDRIAL CONSERVED DOMAIN-CONTAINING PROTEIN"/>
    <property type="match status" value="1"/>
</dbReference>
<reference evidence="2" key="1">
    <citation type="journal article" date="2020" name="Nat. Ecol. Evol.">
        <title>Deeply conserved synteny resolves early events in vertebrate evolution.</title>
        <authorList>
            <person name="Simakov O."/>
            <person name="Marletaz F."/>
            <person name="Yue J.X."/>
            <person name="O'Connell B."/>
            <person name="Jenkins J."/>
            <person name="Brandt A."/>
            <person name="Calef R."/>
            <person name="Tung C.H."/>
            <person name="Huang T.K."/>
            <person name="Schmutz J."/>
            <person name="Satoh N."/>
            <person name="Yu J.K."/>
            <person name="Putnam N.H."/>
            <person name="Green R.E."/>
            <person name="Rokhsar D.S."/>
        </authorList>
    </citation>
    <scope>NUCLEOTIDE SEQUENCE [LARGE SCALE GENOMIC DNA]</scope>
    <source>
        <strain evidence="2">S238N-H82</strain>
    </source>
</reference>
<dbReference type="OrthoDB" id="25620at2759"/>
<dbReference type="KEGG" id="bfo:118419356"/>
<protein>
    <submittedName>
        <fullName evidence="3">Uncharacterized protein LOC118419356</fullName>
    </submittedName>
</protein>
<dbReference type="InterPro" id="IPR027417">
    <property type="entry name" value="P-loop_NTPase"/>
</dbReference>
<keyword evidence="2" id="KW-1185">Reference proteome</keyword>
<dbReference type="OMA" id="IVTCERA"/>
<accession>A0A9J7LEX5</accession>
<sequence>MLDVTKDKIREAAEQKRREYEKQEREKDEQLRQLQVEANSKRAELLGYRFGYIRGQRYFANLDIRDIRQEGVRIGLFGPAGSGKSSFIVTCERALRPYLCKGTAGIQDAGGEGTIILEECLKELGSDFCLVDTRGFFRHDADEFTALTNIVYGRIEPGQHITFDRRVDNVGSEAYFSKWLHAIIIVLSATDPRLQDGHTHRNNLNVVREFMRPRGIAPITVITHHDKIGKGEERDILTKASTATGSSRDHTFFVTNYHEDKKDRDYNTEIEAMKVMKSALNVAERFVRIHKQQEVYKEVDKARSSQRGTEAVEDFFRRLSAKRHIPFGRFQPIIDVLKREDITTSQSLCDNWRDVQYTVSMSDPMKDYIDEELSSTLQNLHL</sequence>
<name>A0A9J7LEX5_BRAFL</name>
<dbReference type="Gene3D" id="3.40.50.300">
    <property type="entry name" value="P-loop containing nucleotide triphosphate hydrolases"/>
    <property type="match status" value="1"/>
</dbReference>
<reference evidence="3" key="2">
    <citation type="submission" date="2025-08" db="UniProtKB">
        <authorList>
            <consortium name="RefSeq"/>
        </authorList>
    </citation>
    <scope>IDENTIFICATION</scope>
    <source>
        <strain evidence="3">S238N-H82</strain>
        <tissue evidence="3">Testes</tissue>
    </source>
</reference>
<evidence type="ECO:0000313" key="3">
    <source>
        <dbReference type="RefSeq" id="XP_035681611.1"/>
    </source>
</evidence>
<evidence type="ECO:0000256" key="1">
    <source>
        <dbReference type="SAM" id="Coils"/>
    </source>
</evidence>
<gene>
    <name evidence="3" type="primary">LOC118419356</name>
</gene>
<dbReference type="Proteomes" id="UP000001554">
    <property type="component" value="Chromosome 7"/>
</dbReference>
<keyword evidence="1" id="KW-0175">Coiled coil</keyword>
<organism evidence="2 3">
    <name type="scientific">Branchiostoma floridae</name>
    <name type="common">Florida lancelet</name>
    <name type="synonym">Amphioxus</name>
    <dbReference type="NCBI Taxonomy" id="7739"/>
    <lineage>
        <taxon>Eukaryota</taxon>
        <taxon>Metazoa</taxon>
        <taxon>Chordata</taxon>
        <taxon>Cephalochordata</taxon>
        <taxon>Leptocardii</taxon>
        <taxon>Amphioxiformes</taxon>
        <taxon>Branchiostomatidae</taxon>
        <taxon>Branchiostoma</taxon>
    </lineage>
</organism>
<dbReference type="PANTHER" id="PTHR14241">
    <property type="entry name" value="INTERFERON-INDUCED PROTEIN 44"/>
    <property type="match status" value="1"/>
</dbReference>
<dbReference type="CDD" id="cd00882">
    <property type="entry name" value="Ras_like_GTPase"/>
    <property type="match status" value="1"/>
</dbReference>
<dbReference type="RefSeq" id="XP_035681611.1">
    <property type="nucleotide sequence ID" value="XM_035825718.1"/>
</dbReference>
<dbReference type="SUPFAM" id="SSF52540">
    <property type="entry name" value="P-loop containing nucleoside triphosphate hydrolases"/>
    <property type="match status" value="1"/>
</dbReference>
<feature type="coiled-coil region" evidence="1">
    <location>
        <begin position="6"/>
        <end position="44"/>
    </location>
</feature>
<evidence type="ECO:0000313" key="2">
    <source>
        <dbReference type="Proteomes" id="UP000001554"/>
    </source>
</evidence>
<dbReference type="GeneID" id="118419356"/>
<dbReference type="AlphaFoldDB" id="A0A9J7LEX5"/>
<proteinExistence type="predicted"/>